<dbReference type="GO" id="GO:0005840">
    <property type="term" value="C:ribosome"/>
    <property type="evidence" value="ECO:0007669"/>
    <property type="project" value="UniProtKB-KW"/>
</dbReference>
<dbReference type="Gene3D" id="2.40.50.140">
    <property type="entry name" value="Nucleic acid-binding proteins"/>
    <property type="match status" value="4"/>
</dbReference>
<sequence>MEELLASYSKKPVNNFSRGDKVEGEVIALTASEVIIDFGGKSEGLINKKEFIPTDREKLTLGDKISAYVVNGEGELGQIILSLKPPLSGKQSQKNIYASRRFEKFSQAMGKKVHFIGKVVELNKGGFVVEAEGIRGFLPISQIALKQIRTNHQSEGLEGLIGAELSLKVIEVDPANNKLIFSTRQALTEEEKEKIGKLEIGQQVKGQVELVAPFGLLVQVKDPSFEGEVEGVIFSQEISWERETDLESSFQVGQQIQVQVIGKDENLGRISLSLKRLSADPFEKLSEEFEMDDVVQGVVTEASGNGIVVKLSSGVEGFIPASKIEQGLSYNAGQKVNVLVDSIDNVKRRVNLAPFLTSTKGLLYK</sequence>
<evidence type="ECO:0000256" key="2">
    <source>
        <dbReference type="ARBA" id="ARBA00022980"/>
    </source>
</evidence>
<evidence type="ECO:0000256" key="1">
    <source>
        <dbReference type="ARBA" id="ARBA00006767"/>
    </source>
</evidence>
<dbReference type="CDD" id="cd04465">
    <property type="entry name" value="S1_RPS1_repeat_ec2_hs2"/>
    <property type="match status" value="1"/>
</dbReference>
<feature type="domain" description="S1 motif" evidence="4">
    <location>
        <begin position="19"/>
        <end position="84"/>
    </location>
</feature>
<proteinExistence type="inferred from homology"/>
<dbReference type="InterPro" id="IPR035104">
    <property type="entry name" value="Ribosomal_protein_S1-like"/>
</dbReference>
<feature type="domain" description="S1 motif" evidence="4">
    <location>
        <begin position="110"/>
        <end position="184"/>
    </location>
</feature>
<organism evidence="5 6">
    <name type="scientific">Candidatus Daviesbacteria bacterium GW2011_GWA2_40_9</name>
    <dbReference type="NCBI Taxonomy" id="1618424"/>
    <lineage>
        <taxon>Bacteria</taxon>
        <taxon>Candidatus Daviesiibacteriota</taxon>
    </lineage>
</organism>
<feature type="domain" description="S1 motif" evidence="4">
    <location>
        <begin position="201"/>
        <end position="275"/>
    </location>
</feature>
<reference evidence="5 6" key="1">
    <citation type="journal article" date="2015" name="Nature">
        <title>rRNA introns, odd ribosomes, and small enigmatic genomes across a large radiation of phyla.</title>
        <authorList>
            <person name="Brown C.T."/>
            <person name="Hug L.A."/>
            <person name="Thomas B.C."/>
            <person name="Sharon I."/>
            <person name="Castelle C.J."/>
            <person name="Singh A."/>
            <person name="Wilkins M.J."/>
            <person name="Williams K.H."/>
            <person name="Banfield J.F."/>
        </authorList>
    </citation>
    <scope>NUCLEOTIDE SEQUENCE [LARGE SCALE GENOMIC DNA]</scope>
</reference>
<dbReference type="Proteomes" id="UP000034601">
    <property type="component" value="Unassembled WGS sequence"/>
</dbReference>
<evidence type="ECO:0000313" key="6">
    <source>
        <dbReference type="Proteomes" id="UP000034601"/>
    </source>
</evidence>
<evidence type="ECO:0000256" key="3">
    <source>
        <dbReference type="ARBA" id="ARBA00023274"/>
    </source>
</evidence>
<dbReference type="PANTHER" id="PTHR10724">
    <property type="entry name" value="30S RIBOSOMAL PROTEIN S1"/>
    <property type="match status" value="1"/>
</dbReference>
<protein>
    <submittedName>
        <fullName evidence="5">Hydroxymethylbutenyl pyrophosphate reductase/ribosomal protein S1</fullName>
    </submittedName>
</protein>
<dbReference type="GO" id="GO:0003735">
    <property type="term" value="F:structural constituent of ribosome"/>
    <property type="evidence" value="ECO:0007669"/>
    <property type="project" value="TreeGrafter"/>
</dbReference>
<dbReference type="SMART" id="SM00316">
    <property type="entry name" value="S1"/>
    <property type="match status" value="4"/>
</dbReference>
<dbReference type="InterPro" id="IPR012340">
    <property type="entry name" value="NA-bd_OB-fold"/>
</dbReference>
<dbReference type="GO" id="GO:0003729">
    <property type="term" value="F:mRNA binding"/>
    <property type="evidence" value="ECO:0007669"/>
    <property type="project" value="TreeGrafter"/>
</dbReference>
<evidence type="ECO:0000259" key="4">
    <source>
        <dbReference type="PROSITE" id="PS50126"/>
    </source>
</evidence>
<dbReference type="PROSITE" id="PS50126">
    <property type="entry name" value="S1"/>
    <property type="match status" value="4"/>
</dbReference>
<name>A0A0G0U012_9BACT</name>
<feature type="domain" description="S1 motif" evidence="4">
    <location>
        <begin position="292"/>
        <end position="355"/>
    </location>
</feature>
<comment type="similarity">
    <text evidence="1">Belongs to the bacterial ribosomal protein bS1 family.</text>
</comment>
<comment type="caution">
    <text evidence="5">The sequence shown here is derived from an EMBL/GenBank/DDBJ whole genome shotgun (WGS) entry which is preliminary data.</text>
</comment>
<dbReference type="SUPFAM" id="SSF50249">
    <property type="entry name" value="Nucleic acid-binding proteins"/>
    <property type="match status" value="4"/>
</dbReference>
<dbReference type="InterPro" id="IPR050437">
    <property type="entry name" value="Ribos_protein_bS1-like"/>
</dbReference>
<gene>
    <name evidence="5" type="ORF">UU29_C0013G0016</name>
</gene>
<evidence type="ECO:0000313" key="5">
    <source>
        <dbReference type="EMBL" id="KKR82428.1"/>
    </source>
</evidence>
<dbReference type="GO" id="GO:0006412">
    <property type="term" value="P:translation"/>
    <property type="evidence" value="ECO:0007669"/>
    <property type="project" value="TreeGrafter"/>
</dbReference>
<keyword evidence="2 5" id="KW-0689">Ribosomal protein</keyword>
<dbReference type="Pfam" id="PF00575">
    <property type="entry name" value="S1"/>
    <property type="match status" value="4"/>
</dbReference>
<dbReference type="EMBL" id="LCAB01000013">
    <property type="protein sequence ID" value="KKR82428.1"/>
    <property type="molecule type" value="Genomic_DNA"/>
</dbReference>
<dbReference type="PRINTS" id="PR00681">
    <property type="entry name" value="RIBOSOMALS1"/>
</dbReference>
<dbReference type="AlphaFoldDB" id="A0A0G0U012"/>
<dbReference type="PANTHER" id="PTHR10724:SF7">
    <property type="entry name" value="SMALL RIBOSOMAL SUBUNIT PROTEIN BS1C"/>
    <property type="match status" value="1"/>
</dbReference>
<dbReference type="InterPro" id="IPR003029">
    <property type="entry name" value="S1_domain"/>
</dbReference>
<keyword evidence="3" id="KW-0687">Ribonucleoprotein</keyword>
<dbReference type="GO" id="GO:1990904">
    <property type="term" value="C:ribonucleoprotein complex"/>
    <property type="evidence" value="ECO:0007669"/>
    <property type="project" value="UniProtKB-KW"/>
</dbReference>
<accession>A0A0G0U012</accession>